<dbReference type="InterPro" id="IPR011009">
    <property type="entry name" value="Kinase-like_dom_sf"/>
</dbReference>
<dbReference type="InterPro" id="IPR008271">
    <property type="entry name" value="Ser/Thr_kinase_AS"/>
</dbReference>
<keyword evidence="1" id="KW-0808">Transferase</keyword>
<dbReference type="InterPro" id="IPR000719">
    <property type="entry name" value="Prot_kinase_dom"/>
</dbReference>
<dbReference type="OrthoDB" id="1937343at2759"/>
<name>A0A7J7N6U8_9MAGN</name>
<sequence>MGSQMASSSSTYSNLSAVARLPREFFYEDLKKATKNFRDKIGSGGSGSVFKGILKDGTPVAVKRVERLISGRASFIVYDLLPNGSLDTWIFTRMTGGGTGRCLSWSWRMKVATEVATAIAYLHHDCHPRILHLDIKPENIFLHKGFQAIVSDLGMSQLMIEDKSRVQTIILSTNEYMPLSSSRAEGSQRIVMLIVTEWEILKLIDKRLMANKVDEKEVRLLLVVALACLEEDPEKRFGMLQVLNYLENYKGLIEGIYNVGAKLATPVNKLEKKFCGLFR</sequence>
<organism evidence="9 10">
    <name type="scientific">Kingdonia uniflora</name>
    <dbReference type="NCBI Taxonomy" id="39325"/>
    <lineage>
        <taxon>Eukaryota</taxon>
        <taxon>Viridiplantae</taxon>
        <taxon>Streptophyta</taxon>
        <taxon>Embryophyta</taxon>
        <taxon>Tracheophyta</taxon>
        <taxon>Spermatophyta</taxon>
        <taxon>Magnoliopsida</taxon>
        <taxon>Ranunculales</taxon>
        <taxon>Circaeasteraceae</taxon>
        <taxon>Kingdonia</taxon>
    </lineage>
</organism>
<dbReference type="PROSITE" id="PS00107">
    <property type="entry name" value="PROTEIN_KINASE_ATP"/>
    <property type="match status" value="1"/>
</dbReference>
<evidence type="ECO:0000256" key="3">
    <source>
        <dbReference type="ARBA" id="ARBA00022741"/>
    </source>
</evidence>
<dbReference type="Gene3D" id="3.30.200.20">
    <property type="entry name" value="Phosphorylase Kinase, domain 1"/>
    <property type="match status" value="1"/>
</dbReference>
<dbReference type="GO" id="GO:0004674">
    <property type="term" value="F:protein serine/threonine kinase activity"/>
    <property type="evidence" value="ECO:0007669"/>
    <property type="project" value="UniProtKB-KW"/>
</dbReference>
<dbReference type="InterPro" id="IPR017441">
    <property type="entry name" value="Protein_kinase_ATP_BS"/>
</dbReference>
<evidence type="ECO:0000256" key="4">
    <source>
        <dbReference type="ARBA" id="ARBA00022777"/>
    </source>
</evidence>
<keyword evidence="2" id="KW-0732">Signal</keyword>
<evidence type="ECO:0000256" key="7">
    <source>
        <dbReference type="RuleBase" id="RU000304"/>
    </source>
</evidence>
<evidence type="ECO:0000256" key="2">
    <source>
        <dbReference type="ARBA" id="ARBA00022729"/>
    </source>
</evidence>
<feature type="domain" description="Protein kinase" evidence="8">
    <location>
        <begin position="1"/>
        <end position="252"/>
    </location>
</feature>
<comment type="caution">
    <text evidence="9">The sequence shown here is derived from an EMBL/GenBank/DDBJ whole genome shotgun (WGS) entry which is preliminary data.</text>
</comment>
<evidence type="ECO:0000313" key="9">
    <source>
        <dbReference type="EMBL" id="KAF6162813.1"/>
    </source>
</evidence>
<reference evidence="9 10" key="1">
    <citation type="journal article" date="2020" name="IScience">
        <title>Genome Sequencing of the Endangered Kingdonia uniflora (Circaeasteraceae, Ranunculales) Reveals Potential Mechanisms of Evolutionary Specialization.</title>
        <authorList>
            <person name="Sun Y."/>
            <person name="Deng T."/>
            <person name="Zhang A."/>
            <person name="Moore M.J."/>
            <person name="Landis J.B."/>
            <person name="Lin N."/>
            <person name="Zhang H."/>
            <person name="Zhang X."/>
            <person name="Huang J."/>
            <person name="Zhang X."/>
            <person name="Sun H."/>
            <person name="Wang H."/>
        </authorList>
    </citation>
    <scope>NUCLEOTIDE SEQUENCE [LARGE SCALE GENOMIC DNA]</scope>
    <source>
        <strain evidence="9">TB1705</strain>
        <tissue evidence="9">Leaf</tissue>
    </source>
</reference>
<dbReference type="Gene3D" id="1.10.510.10">
    <property type="entry name" value="Transferase(Phosphotransferase) domain 1"/>
    <property type="match status" value="2"/>
</dbReference>
<dbReference type="PANTHER" id="PTHR47976">
    <property type="entry name" value="G-TYPE LECTIN S-RECEPTOR-LIKE SERINE/THREONINE-PROTEIN KINASE SD2-5"/>
    <property type="match status" value="1"/>
</dbReference>
<dbReference type="SUPFAM" id="SSF56112">
    <property type="entry name" value="Protein kinase-like (PK-like)"/>
    <property type="match status" value="1"/>
</dbReference>
<proteinExistence type="inferred from homology"/>
<dbReference type="PROSITE" id="PS00108">
    <property type="entry name" value="PROTEIN_KINASE_ST"/>
    <property type="match status" value="1"/>
</dbReference>
<comment type="similarity">
    <text evidence="7">Belongs to the protein kinase superfamily.</text>
</comment>
<dbReference type="Pfam" id="PF00069">
    <property type="entry name" value="Pkinase"/>
    <property type="match status" value="1"/>
</dbReference>
<dbReference type="GO" id="GO:0005524">
    <property type="term" value="F:ATP binding"/>
    <property type="evidence" value="ECO:0007669"/>
    <property type="project" value="UniProtKB-UniRule"/>
</dbReference>
<dbReference type="Proteomes" id="UP000541444">
    <property type="component" value="Unassembled WGS sequence"/>
</dbReference>
<accession>A0A7J7N6U8</accession>
<evidence type="ECO:0000259" key="8">
    <source>
        <dbReference type="PROSITE" id="PS50011"/>
    </source>
</evidence>
<dbReference type="PROSITE" id="PS50011">
    <property type="entry name" value="PROTEIN_KINASE_DOM"/>
    <property type="match status" value="1"/>
</dbReference>
<gene>
    <name evidence="9" type="ORF">GIB67_029082</name>
</gene>
<evidence type="ECO:0000313" key="10">
    <source>
        <dbReference type="Proteomes" id="UP000541444"/>
    </source>
</evidence>
<keyword evidence="3 6" id="KW-0547">Nucleotide-binding</keyword>
<feature type="binding site" evidence="6">
    <location>
        <position position="63"/>
    </location>
    <ligand>
        <name>ATP</name>
        <dbReference type="ChEBI" id="CHEBI:30616"/>
    </ligand>
</feature>
<dbReference type="InterPro" id="IPR051343">
    <property type="entry name" value="G-type_lectin_kinases/EP1-like"/>
</dbReference>
<keyword evidence="10" id="KW-1185">Reference proteome</keyword>
<dbReference type="AlphaFoldDB" id="A0A7J7N6U8"/>
<keyword evidence="4" id="KW-0418">Kinase</keyword>
<dbReference type="SMART" id="SM00220">
    <property type="entry name" value="S_TKc"/>
    <property type="match status" value="1"/>
</dbReference>
<protein>
    <recommendedName>
        <fullName evidence="8">Protein kinase domain-containing protein</fullName>
    </recommendedName>
</protein>
<evidence type="ECO:0000256" key="6">
    <source>
        <dbReference type="PROSITE-ProRule" id="PRU10141"/>
    </source>
</evidence>
<keyword evidence="5 6" id="KW-0067">ATP-binding</keyword>
<dbReference type="PANTHER" id="PTHR47976:SF115">
    <property type="entry name" value="RECEPTOR-LIKE SERINE_THREONINE-PROTEIN KINASE"/>
    <property type="match status" value="1"/>
</dbReference>
<dbReference type="EMBL" id="JACGCM010001011">
    <property type="protein sequence ID" value="KAF6162813.1"/>
    <property type="molecule type" value="Genomic_DNA"/>
</dbReference>
<evidence type="ECO:0000256" key="5">
    <source>
        <dbReference type="ARBA" id="ARBA00022840"/>
    </source>
</evidence>
<evidence type="ECO:0000256" key="1">
    <source>
        <dbReference type="ARBA" id="ARBA00022679"/>
    </source>
</evidence>
<keyword evidence="7" id="KW-0723">Serine/threonine-protein kinase</keyword>